<dbReference type="PANTHER" id="PTHR30065:SF8">
    <property type="entry name" value="FLAGELLAR BIOSYNTHETIC PROTEIN FLIR"/>
    <property type="match status" value="1"/>
</dbReference>
<feature type="transmembrane region" description="Helical" evidence="8">
    <location>
        <begin position="184"/>
        <end position="205"/>
    </location>
</feature>
<evidence type="ECO:0000256" key="5">
    <source>
        <dbReference type="ARBA" id="ARBA00022989"/>
    </source>
</evidence>
<dbReference type="GO" id="GO:0006605">
    <property type="term" value="P:protein targeting"/>
    <property type="evidence" value="ECO:0007669"/>
    <property type="project" value="InterPro"/>
</dbReference>
<dbReference type="PRINTS" id="PR00953">
    <property type="entry name" value="TYPE3IMRPROT"/>
</dbReference>
<feature type="transmembrane region" description="Helical" evidence="8">
    <location>
        <begin position="45"/>
        <end position="64"/>
    </location>
</feature>
<dbReference type="PANTHER" id="PTHR30065">
    <property type="entry name" value="FLAGELLAR BIOSYNTHETIC PROTEIN FLIR"/>
    <property type="match status" value="1"/>
</dbReference>
<gene>
    <name evidence="9" type="primary">fliR_2</name>
    <name evidence="9" type="ORF">GALL_69660</name>
</gene>
<feature type="transmembrane region" description="Helical" evidence="8">
    <location>
        <begin position="76"/>
        <end position="99"/>
    </location>
</feature>
<evidence type="ECO:0000256" key="6">
    <source>
        <dbReference type="ARBA" id="ARBA00023136"/>
    </source>
</evidence>
<proteinExistence type="predicted"/>
<organism evidence="9">
    <name type="scientific">mine drainage metagenome</name>
    <dbReference type="NCBI Taxonomy" id="410659"/>
    <lineage>
        <taxon>unclassified sequences</taxon>
        <taxon>metagenomes</taxon>
        <taxon>ecological metagenomes</taxon>
    </lineage>
</organism>
<dbReference type="GO" id="GO:0005886">
    <property type="term" value="C:plasma membrane"/>
    <property type="evidence" value="ECO:0007669"/>
    <property type="project" value="UniProtKB-SubCell"/>
</dbReference>
<keyword evidence="3" id="KW-1003">Cell membrane</keyword>
<dbReference type="Pfam" id="PF01311">
    <property type="entry name" value="Bac_export_1"/>
    <property type="match status" value="1"/>
</dbReference>
<evidence type="ECO:0000256" key="8">
    <source>
        <dbReference type="SAM" id="Phobius"/>
    </source>
</evidence>
<dbReference type="EMBL" id="MLJW01000020">
    <property type="protein sequence ID" value="OIR11473.1"/>
    <property type="molecule type" value="Genomic_DNA"/>
</dbReference>
<feature type="transmembrane region" description="Helical" evidence="8">
    <location>
        <begin position="12"/>
        <end position="33"/>
    </location>
</feature>
<evidence type="ECO:0000256" key="3">
    <source>
        <dbReference type="ARBA" id="ARBA00022475"/>
    </source>
</evidence>
<dbReference type="InterPro" id="IPR006303">
    <property type="entry name" value="FliR"/>
</dbReference>
<feature type="transmembrane region" description="Helical" evidence="8">
    <location>
        <begin position="212"/>
        <end position="237"/>
    </location>
</feature>
<evidence type="ECO:0000256" key="4">
    <source>
        <dbReference type="ARBA" id="ARBA00022692"/>
    </source>
</evidence>
<sequence>MISFTSAQLTTWLAALIFPLARILALIASAPIYGIKEVPARIKVGLALAITMIIAPTLDIPAGLDPASAQGLFVLVQQIVAGLVIGLSMQLIFSAVEMAGDIAGLQMGLGFASFYDPQNATFTPVVAQFLGIIATLVFLAADGHLYMLSALADSFRDFPIGASVPTAHAFRTMAEWGGSLFSHALQFSLPLIGVLLITNLALAILTRSAPQLNIFAVGFPITITVGFVTLLLTLPYLSPLMEYFTHAGLDNASRIMRELDSH</sequence>
<keyword evidence="5 8" id="KW-1133">Transmembrane helix</keyword>
<keyword evidence="4 8" id="KW-0812">Transmembrane</keyword>
<keyword evidence="6 8" id="KW-0472">Membrane</keyword>
<keyword evidence="7" id="KW-0975">Bacterial flagellum</keyword>
<reference evidence="9" key="1">
    <citation type="submission" date="2016-10" db="EMBL/GenBank/DDBJ databases">
        <title>Sequence of Gallionella enrichment culture.</title>
        <authorList>
            <person name="Poehlein A."/>
            <person name="Muehling M."/>
            <person name="Daniel R."/>
        </authorList>
    </citation>
    <scope>NUCLEOTIDE SEQUENCE</scope>
</reference>
<dbReference type="GO" id="GO:0009425">
    <property type="term" value="C:bacterial-type flagellum basal body"/>
    <property type="evidence" value="ECO:0007669"/>
    <property type="project" value="UniProtKB-SubCell"/>
</dbReference>
<evidence type="ECO:0000256" key="1">
    <source>
        <dbReference type="ARBA" id="ARBA00004117"/>
    </source>
</evidence>
<dbReference type="AlphaFoldDB" id="A0A1J5SSG9"/>
<keyword evidence="9" id="KW-0282">Flagellum</keyword>
<comment type="caution">
    <text evidence="9">The sequence shown here is derived from an EMBL/GenBank/DDBJ whole genome shotgun (WGS) entry which is preliminary data.</text>
</comment>
<name>A0A1J5SSG9_9ZZZZ</name>
<protein>
    <submittedName>
        <fullName evidence="9">Flagellar biosynthetic protein FliR</fullName>
    </submittedName>
</protein>
<keyword evidence="9" id="KW-0969">Cilium</keyword>
<evidence type="ECO:0000256" key="2">
    <source>
        <dbReference type="ARBA" id="ARBA00004651"/>
    </source>
</evidence>
<keyword evidence="9" id="KW-0966">Cell projection</keyword>
<dbReference type="NCBIfam" id="TIGR01400">
    <property type="entry name" value="fliR"/>
    <property type="match status" value="1"/>
</dbReference>
<comment type="subcellular location">
    <subcellularLocation>
        <location evidence="1">Bacterial flagellum basal body</location>
    </subcellularLocation>
    <subcellularLocation>
        <location evidence="2">Cell membrane</location>
        <topology evidence="2">Multi-pass membrane protein</topology>
    </subcellularLocation>
</comment>
<dbReference type="InterPro" id="IPR002010">
    <property type="entry name" value="T3SS_IM_R"/>
</dbReference>
<dbReference type="GO" id="GO:0044780">
    <property type="term" value="P:bacterial-type flagellum assembly"/>
    <property type="evidence" value="ECO:0007669"/>
    <property type="project" value="InterPro"/>
</dbReference>
<evidence type="ECO:0000313" key="9">
    <source>
        <dbReference type="EMBL" id="OIR11473.1"/>
    </source>
</evidence>
<accession>A0A1J5SSG9</accession>
<evidence type="ECO:0000256" key="7">
    <source>
        <dbReference type="ARBA" id="ARBA00023143"/>
    </source>
</evidence>
<feature type="transmembrane region" description="Helical" evidence="8">
    <location>
        <begin position="120"/>
        <end position="141"/>
    </location>
</feature>